<proteinExistence type="predicted"/>
<dbReference type="InterPro" id="IPR024491">
    <property type="entry name" value="Se_SelK/SelG"/>
</dbReference>
<feature type="transmembrane region" description="Helical" evidence="2">
    <location>
        <begin position="18"/>
        <end position="37"/>
    </location>
</feature>
<name>A0A1I7YMF6_9BILA</name>
<keyword evidence="2" id="KW-1133">Transmembrane helix</keyword>
<dbReference type="AlphaFoldDB" id="A0A1I7YMF6"/>
<evidence type="ECO:0000313" key="4">
    <source>
        <dbReference type="WBParaSite" id="L893_g17796.t1"/>
    </source>
</evidence>
<accession>A0A1I7YMF6</accession>
<evidence type="ECO:0000313" key="3">
    <source>
        <dbReference type="Proteomes" id="UP000095287"/>
    </source>
</evidence>
<feature type="compositionally biased region" description="Gly residues" evidence="1">
    <location>
        <begin position="57"/>
        <end position="88"/>
    </location>
</feature>
<dbReference type="WBParaSite" id="L893_g17796.t1">
    <property type="protein sequence ID" value="L893_g17796.t1"/>
    <property type="gene ID" value="L893_g17796"/>
</dbReference>
<feature type="region of interest" description="Disordered" evidence="1">
    <location>
        <begin position="47"/>
        <end position="108"/>
    </location>
</feature>
<evidence type="ECO:0000256" key="1">
    <source>
        <dbReference type="SAM" id="MobiDB-lite"/>
    </source>
</evidence>
<dbReference type="Pfam" id="PF10961">
    <property type="entry name" value="SelK_SelG"/>
    <property type="match status" value="1"/>
</dbReference>
<reference evidence="4" key="1">
    <citation type="submission" date="2016-11" db="UniProtKB">
        <authorList>
            <consortium name="WormBaseParasite"/>
        </authorList>
    </citation>
    <scope>IDENTIFICATION</scope>
</reference>
<organism evidence="3 4">
    <name type="scientific">Steinernema glaseri</name>
    <dbReference type="NCBI Taxonomy" id="37863"/>
    <lineage>
        <taxon>Eukaryota</taxon>
        <taxon>Metazoa</taxon>
        <taxon>Ecdysozoa</taxon>
        <taxon>Nematoda</taxon>
        <taxon>Chromadorea</taxon>
        <taxon>Rhabditida</taxon>
        <taxon>Tylenchina</taxon>
        <taxon>Panagrolaimomorpha</taxon>
        <taxon>Strongyloidoidea</taxon>
        <taxon>Steinernematidae</taxon>
        <taxon>Steinernema</taxon>
    </lineage>
</organism>
<evidence type="ECO:0000256" key="2">
    <source>
        <dbReference type="SAM" id="Phobius"/>
    </source>
</evidence>
<keyword evidence="3" id="KW-1185">Reference proteome</keyword>
<keyword evidence="2" id="KW-0812">Transmembrane</keyword>
<protein>
    <submittedName>
        <fullName evidence="4">Selenoprotein K</fullName>
    </submittedName>
</protein>
<sequence length="108" mass="11151">MVYVDSRGNVVNGSRTTIFGFFMNLFTAILFFFQSLLRPFFTVAKDEAEHSNRRNGRPGGGWPGSGGGGWPGSGGPGGPGKHGGGGSGRRPMGRIARSSGMSCTPVGG</sequence>
<keyword evidence="2" id="KW-0472">Membrane</keyword>
<dbReference type="Proteomes" id="UP000095287">
    <property type="component" value="Unplaced"/>
</dbReference>